<dbReference type="HOGENOM" id="CLU_2582613_0_0_10"/>
<sequence length="80" mass="9252">MRKLFFSLALIGSFGFFANVEADTNSENTSLVIVDCFQRMVICSGEYTVYNCDKNFTSQRCSRYYVQCFNCEPQEEEPES</sequence>
<dbReference type="EMBL" id="CP003281">
    <property type="protein sequence ID" value="AFL83100.1"/>
    <property type="molecule type" value="Genomic_DNA"/>
</dbReference>
<dbReference type="AlphaFoldDB" id="I3Z1I2"/>
<organism evidence="2 3">
    <name type="scientific">Belliella baltica (strain DSM 15883 / CIP 108006 / LMG 21964 / BA134)</name>
    <dbReference type="NCBI Taxonomy" id="866536"/>
    <lineage>
        <taxon>Bacteria</taxon>
        <taxon>Pseudomonadati</taxon>
        <taxon>Bacteroidota</taxon>
        <taxon>Cytophagia</taxon>
        <taxon>Cytophagales</taxon>
        <taxon>Cyclobacteriaceae</taxon>
        <taxon>Belliella</taxon>
    </lineage>
</organism>
<evidence type="ECO:0000313" key="2">
    <source>
        <dbReference type="EMBL" id="AFL83100.1"/>
    </source>
</evidence>
<dbReference type="STRING" id="866536.Belba_0441"/>
<gene>
    <name evidence="2" type="ordered locus">Belba_0441</name>
</gene>
<keyword evidence="3" id="KW-1185">Reference proteome</keyword>
<accession>I3Z1I2</accession>
<feature type="signal peptide" evidence="1">
    <location>
        <begin position="1"/>
        <end position="22"/>
    </location>
</feature>
<reference evidence="3" key="1">
    <citation type="submission" date="2012-06" db="EMBL/GenBank/DDBJ databases">
        <title>The complete genome of Belliella baltica DSM 15883.</title>
        <authorList>
            <person name="Lucas S."/>
            <person name="Copeland A."/>
            <person name="Lapidus A."/>
            <person name="Goodwin L."/>
            <person name="Pitluck S."/>
            <person name="Peters L."/>
            <person name="Mikhailova N."/>
            <person name="Davenport K."/>
            <person name="Kyrpides N."/>
            <person name="Mavromatis K."/>
            <person name="Pagani I."/>
            <person name="Ivanova N."/>
            <person name="Ovchinnikova G."/>
            <person name="Zeytun A."/>
            <person name="Detter J.C."/>
            <person name="Han C."/>
            <person name="Land M."/>
            <person name="Hauser L."/>
            <person name="Markowitz V."/>
            <person name="Cheng J.-F."/>
            <person name="Hugenholtz P."/>
            <person name="Woyke T."/>
            <person name="Wu D."/>
            <person name="Tindall B."/>
            <person name="Pomrenke H."/>
            <person name="Brambilla E."/>
            <person name="Klenk H.-P."/>
            <person name="Eisen J.A."/>
        </authorList>
    </citation>
    <scope>NUCLEOTIDE SEQUENCE [LARGE SCALE GENOMIC DNA]</scope>
    <source>
        <strain evidence="3">DSM 15883 / CIP 108006 / LMG 21964 / BA134</strain>
    </source>
</reference>
<keyword evidence="1" id="KW-0732">Signal</keyword>
<evidence type="ECO:0000313" key="3">
    <source>
        <dbReference type="Proteomes" id="UP000006050"/>
    </source>
</evidence>
<feature type="chain" id="PRO_5003684249" evidence="1">
    <location>
        <begin position="23"/>
        <end position="80"/>
    </location>
</feature>
<dbReference type="KEGG" id="bbd:Belba_0441"/>
<name>I3Z1I2_BELBD</name>
<evidence type="ECO:0000256" key="1">
    <source>
        <dbReference type="SAM" id="SignalP"/>
    </source>
</evidence>
<proteinExistence type="predicted"/>
<dbReference type="Proteomes" id="UP000006050">
    <property type="component" value="Chromosome"/>
</dbReference>
<protein>
    <submittedName>
        <fullName evidence="2">Uncharacterized protein</fullName>
    </submittedName>
</protein>